<dbReference type="Proteomes" id="UP000298061">
    <property type="component" value="Unassembled WGS sequence"/>
</dbReference>
<sequence>MKTPARFITLCFHKFTAEHGTWDGDLLCGGELCWEAGTIAGKENAMLLYWIAAEQDYELVQNNLDLTAFPDKGV</sequence>
<protein>
    <submittedName>
        <fullName evidence="1">Uncharacterized protein</fullName>
    </submittedName>
</protein>
<proteinExistence type="predicted"/>
<dbReference type="STRING" id="135208.A0A4Y9ZST0"/>
<evidence type="ECO:0000313" key="1">
    <source>
        <dbReference type="EMBL" id="TFY76538.1"/>
    </source>
</evidence>
<keyword evidence="2" id="KW-1185">Reference proteome</keyword>
<evidence type="ECO:0000313" key="2">
    <source>
        <dbReference type="Proteomes" id="UP000298061"/>
    </source>
</evidence>
<accession>A0A4Y9ZST0</accession>
<dbReference type="EMBL" id="SFCI01001176">
    <property type="protein sequence ID" value="TFY76538.1"/>
    <property type="molecule type" value="Genomic_DNA"/>
</dbReference>
<name>A0A4Y9ZST0_9AGAM</name>
<dbReference type="AlphaFoldDB" id="A0A4Y9ZST0"/>
<gene>
    <name evidence="1" type="ORF">EWM64_g7475</name>
</gene>
<reference evidence="1 2" key="1">
    <citation type="submission" date="2019-02" db="EMBL/GenBank/DDBJ databases">
        <title>Genome sequencing of the rare red list fungi Hericium alpestre (H. flagellum).</title>
        <authorList>
            <person name="Buettner E."/>
            <person name="Kellner H."/>
        </authorList>
    </citation>
    <scope>NUCLEOTIDE SEQUENCE [LARGE SCALE GENOMIC DNA]</scope>
    <source>
        <strain evidence="1 2">DSM 108284</strain>
    </source>
</reference>
<organism evidence="1 2">
    <name type="scientific">Hericium alpestre</name>
    <dbReference type="NCBI Taxonomy" id="135208"/>
    <lineage>
        <taxon>Eukaryota</taxon>
        <taxon>Fungi</taxon>
        <taxon>Dikarya</taxon>
        <taxon>Basidiomycota</taxon>
        <taxon>Agaricomycotina</taxon>
        <taxon>Agaricomycetes</taxon>
        <taxon>Russulales</taxon>
        <taxon>Hericiaceae</taxon>
        <taxon>Hericium</taxon>
    </lineage>
</organism>
<comment type="caution">
    <text evidence="1">The sequence shown here is derived from an EMBL/GenBank/DDBJ whole genome shotgun (WGS) entry which is preliminary data.</text>
</comment>